<dbReference type="GO" id="GO:0008233">
    <property type="term" value="F:peptidase activity"/>
    <property type="evidence" value="ECO:0007669"/>
    <property type="project" value="UniProtKB-KW"/>
</dbReference>
<evidence type="ECO:0000256" key="5">
    <source>
        <dbReference type="ARBA" id="ARBA00023124"/>
    </source>
</evidence>
<proteinExistence type="inferred from homology"/>
<keyword evidence="5" id="KW-0190">Covalent protein-DNA linkage</keyword>
<keyword evidence="4" id="KW-0378">Hydrolase</keyword>
<comment type="similarity">
    <text evidence="1">Belongs to the SOS response-associated peptidase family.</text>
</comment>
<dbReference type="AlphaFoldDB" id="A0A6J6QR03"/>
<dbReference type="GO" id="GO:0006508">
    <property type="term" value="P:proteolysis"/>
    <property type="evidence" value="ECO:0007669"/>
    <property type="project" value="UniProtKB-KW"/>
</dbReference>
<reference evidence="8" key="1">
    <citation type="submission" date="2020-05" db="EMBL/GenBank/DDBJ databases">
        <authorList>
            <person name="Chiriac C."/>
            <person name="Salcher M."/>
            <person name="Ghai R."/>
            <person name="Kavagutti S V."/>
        </authorList>
    </citation>
    <scope>NUCLEOTIDE SEQUENCE</scope>
</reference>
<dbReference type="InterPro" id="IPR003738">
    <property type="entry name" value="SRAP"/>
</dbReference>
<dbReference type="EMBL" id="CAEZYB010000124">
    <property type="protein sequence ID" value="CAB4711398.1"/>
    <property type="molecule type" value="Genomic_DNA"/>
</dbReference>
<dbReference type="InterPro" id="IPR036590">
    <property type="entry name" value="SRAP-like"/>
</dbReference>
<sequence length="241" mass="26697">MCGRYAQSKSMAELVEEFGITGATLESPLPANWNIAPTQEIYIVRDTPEGQRELASVSWGLIGHWYKDVAQARASQSHAINARSESVFEKPTFRDSFRKHRCLIPADGYYEWATALGQYRPKQPFYISSAEGTSLSLAGIWSEWVSPTGQVIQSASIITREAVGMLVPIHSRMPVIMPSDRWSAWLDPSRKEIDELRGLMEFSEPARGLTAHAVADTVNSTSNNGPSLTHAITLGEPETLF</sequence>
<evidence type="ECO:0000256" key="4">
    <source>
        <dbReference type="ARBA" id="ARBA00022801"/>
    </source>
</evidence>
<name>A0A6J6QR03_9ZZZZ</name>
<evidence type="ECO:0000256" key="1">
    <source>
        <dbReference type="ARBA" id="ARBA00008136"/>
    </source>
</evidence>
<dbReference type="SUPFAM" id="SSF143081">
    <property type="entry name" value="BB1717-like"/>
    <property type="match status" value="1"/>
</dbReference>
<keyword evidence="2" id="KW-0645">Protease</keyword>
<evidence type="ECO:0000256" key="7">
    <source>
        <dbReference type="ARBA" id="ARBA00023239"/>
    </source>
</evidence>
<organism evidence="8">
    <name type="scientific">freshwater metagenome</name>
    <dbReference type="NCBI Taxonomy" id="449393"/>
    <lineage>
        <taxon>unclassified sequences</taxon>
        <taxon>metagenomes</taxon>
        <taxon>ecological metagenomes</taxon>
    </lineage>
</organism>
<keyword evidence="7" id="KW-0456">Lyase</keyword>
<dbReference type="GO" id="GO:0106300">
    <property type="term" value="P:protein-DNA covalent cross-linking repair"/>
    <property type="evidence" value="ECO:0007669"/>
    <property type="project" value="InterPro"/>
</dbReference>
<protein>
    <submittedName>
        <fullName evidence="8">Unannotated protein</fullName>
    </submittedName>
</protein>
<dbReference type="GO" id="GO:0016829">
    <property type="term" value="F:lyase activity"/>
    <property type="evidence" value="ECO:0007669"/>
    <property type="project" value="UniProtKB-KW"/>
</dbReference>
<accession>A0A6J6QR03</accession>
<dbReference type="Pfam" id="PF02586">
    <property type="entry name" value="SRAP"/>
    <property type="match status" value="1"/>
</dbReference>
<evidence type="ECO:0000256" key="6">
    <source>
        <dbReference type="ARBA" id="ARBA00023125"/>
    </source>
</evidence>
<dbReference type="GO" id="GO:0003697">
    <property type="term" value="F:single-stranded DNA binding"/>
    <property type="evidence" value="ECO:0007669"/>
    <property type="project" value="InterPro"/>
</dbReference>
<evidence type="ECO:0000313" key="8">
    <source>
        <dbReference type="EMBL" id="CAB4711398.1"/>
    </source>
</evidence>
<keyword evidence="3" id="KW-0227">DNA damage</keyword>
<dbReference type="PANTHER" id="PTHR13604:SF0">
    <property type="entry name" value="ABASIC SITE PROCESSING PROTEIN HMCES"/>
    <property type="match status" value="1"/>
</dbReference>
<dbReference type="Gene3D" id="3.90.1680.10">
    <property type="entry name" value="SOS response associated peptidase-like"/>
    <property type="match status" value="1"/>
</dbReference>
<dbReference type="PANTHER" id="PTHR13604">
    <property type="entry name" value="DC12-RELATED"/>
    <property type="match status" value="1"/>
</dbReference>
<evidence type="ECO:0000256" key="3">
    <source>
        <dbReference type="ARBA" id="ARBA00022763"/>
    </source>
</evidence>
<keyword evidence="6" id="KW-0238">DNA-binding</keyword>
<gene>
    <name evidence="8" type="ORF">UFOPK2646_00996</name>
</gene>
<evidence type="ECO:0000256" key="2">
    <source>
        <dbReference type="ARBA" id="ARBA00022670"/>
    </source>
</evidence>